<reference evidence="3 4" key="1">
    <citation type="journal article" date="2023" name="Nucleic Acids Res.">
        <title>The hologenome of Daphnia magna reveals possible DNA methylation and microbiome-mediated evolution of the host genome.</title>
        <authorList>
            <person name="Chaturvedi A."/>
            <person name="Li X."/>
            <person name="Dhandapani V."/>
            <person name="Marshall H."/>
            <person name="Kissane S."/>
            <person name="Cuenca-Cambronero M."/>
            <person name="Asole G."/>
            <person name="Calvet F."/>
            <person name="Ruiz-Romero M."/>
            <person name="Marangio P."/>
            <person name="Guigo R."/>
            <person name="Rago D."/>
            <person name="Mirbahai L."/>
            <person name="Eastwood N."/>
            <person name="Colbourne J.K."/>
            <person name="Zhou J."/>
            <person name="Mallon E."/>
            <person name="Orsini L."/>
        </authorList>
    </citation>
    <scope>NUCLEOTIDE SEQUENCE [LARGE SCALE GENOMIC DNA]</scope>
    <source>
        <strain evidence="3">LRV0_1</strain>
    </source>
</reference>
<dbReference type="InterPro" id="IPR019198">
    <property type="entry name" value="Beta_propeller_containing"/>
</dbReference>
<keyword evidence="2" id="KW-0732">Signal</keyword>
<protein>
    <submittedName>
        <fullName evidence="3">Uncharacterized protein</fullName>
    </submittedName>
</protein>
<feature type="signal peptide" evidence="2">
    <location>
        <begin position="1"/>
        <end position="23"/>
    </location>
</feature>
<dbReference type="EMBL" id="JAOYFB010000041">
    <property type="protein sequence ID" value="KAK4045083.1"/>
    <property type="molecule type" value="Genomic_DNA"/>
</dbReference>
<dbReference type="PROSITE" id="PS51257">
    <property type="entry name" value="PROKAR_LIPOPROTEIN"/>
    <property type="match status" value="1"/>
</dbReference>
<comment type="caution">
    <text evidence="3">The sequence shown here is derived from an EMBL/GenBank/DDBJ whole genome shotgun (WGS) entry which is preliminary data.</text>
</comment>
<feature type="region of interest" description="Disordered" evidence="1">
    <location>
        <begin position="153"/>
        <end position="172"/>
    </location>
</feature>
<dbReference type="Proteomes" id="UP001234178">
    <property type="component" value="Unassembled WGS sequence"/>
</dbReference>
<name>A0ABR0B932_9CRUS</name>
<evidence type="ECO:0000256" key="2">
    <source>
        <dbReference type="SAM" id="SignalP"/>
    </source>
</evidence>
<evidence type="ECO:0000313" key="4">
    <source>
        <dbReference type="Proteomes" id="UP001234178"/>
    </source>
</evidence>
<feature type="region of interest" description="Disordered" evidence="1">
    <location>
        <begin position="924"/>
        <end position="965"/>
    </location>
</feature>
<evidence type="ECO:0000313" key="3">
    <source>
        <dbReference type="EMBL" id="KAK4045083.1"/>
    </source>
</evidence>
<sequence length="1531" mass="161676">MRHLPRPLRVLPTLLATLPALAALAACDSATLYRAGSENAPTGPSSWNGMECGWDDRLVAQSSADAPSTPPSVGAPTLVAGDGEEALRTAATRAALAAIDGRARALKATIQWRTTCMIRCTAVDRCGSGGIFGGSNTCDDGVYADAASVDAGAASPGSSGGETGGAKEYSTTNNQVANVDEADFLKNDAKYMHIASNGVVTSLDAFPGDAASILGKLTVTGTPKKLLATDTRLVVFSSDAAADASRSECTYGYACVPTGDGFPTLVSVYDTSNRAAPRLLRTLQTSGSLLAARRIGDDVHLVVHDDSLNARLAALTGFSATVPSCVTSQAEYNEAFAAIAAAAARAKTAGGNISSGIPTVTDSIGSSSELRVYQPSRASGDSFISVVSFSLASNRAASRATIVGRPGFVYASADNVYLAQNESASDTCNGSSCGWYEGMNASAATTIHAFPLGSNGAPTTYAASGVVAGTVLNSFALDEYAGHLRVATTLGRVPDPAVHSTLSVLERRGSVLTNVGSVDNIAPGEDIRSVRFDGDRGFVVTFKKTDPLFAFDLKDPSHPRLSGELKIPGFSTYIHPMDKTHLLTIGYDADDQGSFAFFSGIQLQIFDISNLSNLRLVHKESIGTRGSSSEALTNHLAFTYFPQKNLLALPMTICEGGGTGQYGTNMTFNGLLVYDVTVANGFKKKGGIPLGQSANGGYDNALCSSWWTDANTAVKRSVIMDDFVYSVSSSKVQVSRLADLEHPRIRPIFFGTISGVRRECCCLICCLLLLNRALPGARKNAHRVRFGEKRGGRFIPAIVPLVAAACAVEGTVYRVGDPDAPTGPGPYKDGNCEWDDRLVMQRAATEAGAPPPERFVASPELAPTTDLEGTFLGAPYAAIAKRADDLKATIQWRTSCTVRCTFPDRCGDGPFGFLENCGGTTSTSGFSTRDAGSMRDATAVSEDAGLSIPNDAGASAPDGEYTTGNNQVSGVDEADFFKNDAKYMHIAYNGAVTTLDAYPGETAGILASSTVDGRAKTVLVAPDRLVVFSSPAADDTVAEECVYGYACTPTGDGTPTTVTVFDTTDRGAPVQLRKIQTSGSLLAARRVNDRIHLVVHDRGVSLGDQTLANFPVVIPSCVTSQEEYDQAFAKIDQAAEAARQAFRKSLRLPTLVDSAGTGITRSFEQRRPAGQSFLSVLSFSLSDATPTERAMVVGRPGFVYASDERLYIAQNEFKADCNLLDSSCWFSALPNEPSATTIHAFSLAKSGQPTSYLASGVVPGTALSGFAMDEFGGNLRMLTTSGRVPSPTVHSTLSVLELQGKRLAVVGQIDDIARGEDLRSTRFDGTRAMAVTFKTTDPFFTFDLSNPRAPKLAGMLKLPGFATYIHPLDRDHLLTLGYDTEEQSDFASVRGIELKVFDIQDLNDPKVLQQTTVGGAGTTSAALTDHLAFTYLPSKNLLALPMTVCDGETGAATFQGMYLYNVSLTNGFTRRGELTVDTRSGSCVDADWTQTRTTVSRSAILGDYLYALAGDSVHIARISDLEHPLPVVKLR</sequence>
<gene>
    <name evidence="3" type="ORF">OUZ56_032491</name>
</gene>
<organism evidence="3 4">
    <name type="scientific">Daphnia magna</name>
    <dbReference type="NCBI Taxonomy" id="35525"/>
    <lineage>
        <taxon>Eukaryota</taxon>
        <taxon>Metazoa</taxon>
        <taxon>Ecdysozoa</taxon>
        <taxon>Arthropoda</taxon>
        <taxon>Crustacea</taxon>
        <taxon>Branchiopoda</taxon>
        <taxon>Diplostraca</taxon>
        <taxon>Cladocera</taxon>
        <taxon>Anomopoda</taxon>
        <taxon>Daphniidae</taxon>
        <taxon>Daphnia</taxon>
    </lineage>
</organism>
<proteinExistence type="predicted"/>
<accession>A0ABR0B932</accession>
<feature type="chain" id="PRO_5045475861" evidence="2">
    <location>
        <begin position="24"/>
        <end position="1531"/>
    </location>
</feature>
<dbReference type="Pfam" id="PF09826">
    <property type="entry name" value="Beta_propel"/>
    <property type="match status" value="2"/>
</dbReference>
<keyword evidence="4" id="KW-1185">Reference proteome</keyword>
<evidence type="ECO:0000256" key="1">
    <source>
        <dbReference type="SAM" id="MobiDB-lite"/>
    </source>
</evidence>